<dbReference type="SUPFAM" id="SSF46785">
    <property type="entry name" value="Winged helix' DNA-binding domain"/>
    <property type="match status" value="1"/>
</dbReference>
<dbReference type="Pfam" id="PF00447">
    <property type="entry name" value="HSF_DNA-bind"/>
    <property type="match status" value="1"/>
</dbReference>
<evidence type="ECO:0000256" key="2">
    <source>
        <dbReference type="ARBA" id="ARBA00023125"/>
    </source>
</evidence>
<protein>
    <recommendedName>
        <fullName evidence="6">HSF-type DNA-binding domain-containing protein</fullName>
    </recommendedName>
</protein>
<feature type="region of interest" description="Disordered" evidence="5">
    <location>
        <begin position="101"/>
        <end position="129"/>
    </location>
</feature>
<dbReference type="PRINTS" id="PR00056">
    <property type="entry name" value="HSFDOMAIN"/>
</dbReference>
<dbReference type="EMBL" id="JAWIZZ010000006">
    <property type="protein sequence ID" value="KAK5782375.1"/>
    <property type="molecule type" value="Genomic_DNA"/>
</dbReference>
<feature type="region of interest" description="Disordered" evidence="5">
    <location>
        <begin position="668"/>
        <end position="687"/>
    </location>
</feature>
<dbReference type="PANTHER" id="PTHR10015:SF396">
    <property type="entry name" value="FLOCCULATION SUPPRESSION PROTEIN"/>
    <property type="match status" value="1"/>
</dbReference>
<evidence type="ECO:0000313" key="8">
    <source>
        <dbReference type="Proteomes" id="UP001306508"/>
    </source>
</evidence>
<keyword evidence="8" id="KW-1185">Reference proteome</keyword>
<reference evidence="8" key="1">
    <citation type="submission" date="2023-07" db="EMBL/GenBank/DDBJ databases">
        <title>A draft genome of Kazachstania heterogenica Y-27499.</title>
        <authorList>
            <person name="Donic C."/>
            <person name="Kralova J.S."/>
            <person name="Fidel L."/>
            <person name="Ben-Dor S."/>
            <person name="Jung S."/>
        </authorList>
    </citation>
    <scope>NUCLEOTIDE SEQUENCE [LARGE SCALE GENOMIC DNA]</scope>
    <source>
        <strain evidence="8">Y27499</strain>
    </source>
</reference>
<feature type="compositionally biased region" description="Low complexity" evidence="5">
    <location>
        <begin position="625"/>
        <end position="637"/>
    </location>
</feature>
<dbReference type="PANTHER" id="PTHR10015">
    <property type="entry name" value="HEAT SHOCK TRANSCRIPTION FACTOR"/>
    <property type="match status" value="1"/>
</dbReference>
<evidence type="ECO:0000256" key="4">
    <source>
        <dbReference type="RuleBase" id="RU004020"/>
    </source>
</evidence>
<feature type="region of interest" description="Disordered" evidence="5">
    <location>
        <begin position="242"/>
        <end position="272"/>
    </location>
</feature>
<feature type="region of interest" description="Disordered" evidence="5">
    <location>
        <begin position="599"/>
        <end position="637"/>
    </location>
</feature>
<evidence type="ECO:0000256" key="5">
    <source>
        <dbReference type="SAM" id="MobiDB-lite"/>
    </source>
</evidence>
<name>A0AAN7WKM9_9SACH</name>
<dbReference type="GO" id="GO:0003700">
    <property type="term" value="F:DNA-binding transcription factor activity"/>
    <property type="evidence" value="ECO:0007669"/>
    <property type="project" value="InterPro"/>
</dbReference>
<organism evidence="7 8">
    <name type="scientific">Arxiozyma heterogenica</name>
    <dbReference type="NCBI Taxonomy" id="278026"/>
    <lineage>
        <taxon>Eukaryota</taxon>
        <taxon>Fungi</taxon>
        <taxon>Dikarya</taxon>
        <taxon>Ascomycota</taxon>
        <taxon>Saccharomycotina</taxon>
        <taxon>Saccharomycetes</taxon>
        <taxon>Saccharomycetales</taxon>
        <taxon>Saccharomycetaceae</taxon>
        <taxon>Arxiozyma</taxon>
    </lineage>
</organism>
<evidence type="ECO:0000313" key="7">
    <source>
        <dbReference type="EMBL" id="KAK5782375.1"/>
    </source>
</evidence>
<dbReference type="InterPro" id="IPR036390">
    <property type="entry name" value="WH_DNA-bd_sf"/>
</dbReference>
<gene>
    <name evidence="7" type="ORF">RI543_000311</name>
</gene>
<dbReference type="AlphaFoldDB" id="A0AAN7WKM9"/>
<dbReference type="GO" id="GO:0043565">
    <property type="term" value="F:sequence-specific DNA binding"/>
    <property type="evidence" value="ECO:0007669"/>
    <property type="project" value="InterPro"/>
</dbReference>
<evidence type="ECO:0000256" key="3">
    <source>
        <dbReference type="ARBA" id="ARBA00023242"/>
    </source>
</evidence>
<accession>A0AAN7WKM9</accession>
<feature type="region of interest" description="Disordered" evidence="5">
    <location>
        <begin position="547"/>
        <end position="566"/>
    </location>
</feature>
<dbReference type="GO" id="GO:0005634">
    <property type="term" value="C:nucleus"/>
    <property type="evidence" value="ECO:0007669"/>
    <property type="project" value="UniProtKB-SubCell"/>
</dbReference>
<dbReference type="SMART" id="SM00415">
    <property type="entry name" value="HSF"/>
    <property type="match status" value="1"/>
</dbReference>
<feature type="compositionally biased region" description="Low complexity" evidence="5">
    <location>
        <begin position="551"/>
        <end position="565"/>
    </location>
</feature>
<keyword evidence="3" id="KW-0539">Nucleus</keyword>
<proteinExistence type="inferred from homology"/>
<sequence length="687" mass="77475">MKDDFRRSSNTTTKSGYNSFIHKLYTLLEDEVLDDLIWWSDDGISFHIKPVEEFSQMLSRYFKHTNITSFVRQLNIYGFHKINNFIDTTILDNVDYKTTVDDSRTSSNNKSNNNNSNSQKTKSSNNSNGVEPIKIWEFRHSTNLFRKGDTVSLKYIKRRSPSSKNIYSLANNSSGNNNNIFQQKHNSSDNPLFHDNRFRFISSHSETSLNHYPHNQQLYINDNTLKHCSPIRTVSNEYDPSIISPHNPYPYHHYQSYPQPNPHSQSHVSSSSLPNSNMAYKVKQDTLIEDLKDTNLDMLKLVDLLGLFISILSDSNVNKNDVNLPNQYGNLQNDLQIFKQNIINRWNKNIDIYQSVLSSLNNNNSNSNNNINNNIDTTTLQQQKVVPVVHGQSVQTIVPTTVAGTGIPTAHVVGYYPYHPPIPFNQPYVIQNTQPSNTSNYPINQTFHNKNEMTMMNPFENGSGSTKRNMSVFIDPLTPVAHPNSTGTPSLIKPDPINNTKSVNSAIATTTNTKLLAHRGSSVSSVSIASIVDPHRRTPESLLKETFDHGNSSNISKSNISRNTSPLVNNIDEETKNRLSSIKQEQTRQCITPQSSVSLGKDEKGYINLGDTTTNDANETRNNNDDSNTIDNIGTNNSIGNNQKVASNVQNHSVHSYTVKDILNDETSEYDDSQSDGHINKKIKTTN</sequence>
<dbReference type="Proteomes" id="UP001306508">
    <property type="component" value="Unassembled WGS sequence"/>
</dbReference>
<feature type="compositionally biased region" description="Low complexity" evidence="5">
    <location>
        <begin position="244"/>
        <end position="272"/>
    </location>
</feature>
<keyword evidence="2" id="KW-0238">DNA-binding</keyword>
<comment type="caution">
    <text evidence="7">The sequence shown here is derived from an EMBL/GenBank/DDBJ whole genome shotgun (WGS) entry which is preliminary data.</text>
</comment>
<feature type="domain" description="HSF-type DNA-binding" evidence="6">
    <location>
        <begin position="58"/>
        <end position="82"/>
    </location>
</feature>
<feature type="compositionally biased region" description="Low complexity" evidence="5">
    <location>
        <begin position="106"/>
        <end position="128"/>
    </location>
</feature>
<dbReference type="PROSITE" id="PS00434">
    <property type="entry name" value="HSF_DOMAIN"/>
    <property type="match status" value="1"/>
</dbReference>
<dbReference type="InterPro" id="IPR036388">
    <property type="entry name" value="WH-like_DNA-bd_sf"/>
</dbReference>
<dbReference type="InterPro" id="IPR000232">
    <property type="entry name" value="HSF_DNA-bd"/>
</dbReference>
<comment type="similarity">
    <text evidence="4">Belongs to the HSF family.</text>
</comment>
<evidence type="ECO:0000256" key="1">
    <source>
        <dbReference type="ARBA" id="ARBA00004123"/>
    </source>
</evidence>
<dbReference type="Gene3D" id="1.10.10.10">
    <property type="entry name" value="Winged helix-like DNA-binding domain superfamily/Winged helix DNA-binding domain"/>
    <property type="match status" value="1"/>
</dbReference>
<comment type="subcellular location">
    <subcellularLocation>
        <location evidence="1">Nucleus</location>
    </subcellularLocation>
</comment>
<evidence type="ECO:0000259" key="6">
    <source>
        <dbReference type="PROSITE" id="PS00434"/>
    </source>
</evidence>